<accession>A0ABR3CXU6</accession>
<sequence>MAYWDREPGAGGADLILNPSRFRLGRKWHPVQCGTGAAAVRPINIRGRAAPEELDFKGLRAVASL</sequence>
<evidence type="ECO:0000313" key="2">
    <source>
        <dbReference type="Proteomes" id="UP001451303"/>
    </source>
</evidence>
<dbReference type="Proteomes" id="UP001451303">
    <property type="component" value="Unassembled WGS sequence"/>
</dbReference>
<keyword evidence="2" id="KW-1185">Reference proteome</keyword>
<dbReference type="EMBL" id="JAVLET010000018">
    <property type="protein sequence ID" value="KAL0465260.1"/>
    <property type="molecule type" value="Genomic_DNA"/>
</dbReference>
<organism evidence="1 2">
    <name type="scientific">Neurospora intermedia</name>
    <dbReference type="NCBI Taxonomy" id="5142"/>
    <lineage>
        <taxon>Eukaryota</taxon>
        <taxon>Fungi</taxon>
        <taxon>Dikarya</taxon>
        <taxon>Ascomycota</taxon>
        <taxon>Pezizomycotina</taxon>
        <taxon>Sordariomycetes</taxon>
        <taxon>Sordariomycetidae</taxon>
        <taxon>Sordariales</taxon>
        <taxon>Sordariaceae</taxon>
        <taxon>Neurospora</taxon>
    </lineage>
</organism>
<reference evidence="1 2" key="1">
    <citation type="submission" date="2023-09" db="EMBL/GenBank/DDBJ databases">
        <title>Multi-omics analysis of a traditional fermented food reveals byproduct-associated fungal strains for waste-to-food upcycling.</title>
        <authorList>
            <consortium name="Lawrence Berkeley National Laboratory"/>
            <person name="Rekdal V.M."/>
            <person name="Villalobos-Escobedo J.M."/>
            <person name="Rodriguez-Valeron N."/>
            <person name="Garcia M.O."/>
            <person name="Vasquez D.P."/>
            <person name="Damayanti I."/>
            <person name="Sorensen P.M."/>
            <person name="Baidoo E.E."/>
            <person name="De Carvalho A.C."/>
            <person name="Riley R."/>
            <person name="Lipzen A."/>
            <person name="He G."/>
            <person name="Yan M."/>
            <person name="Haridas S."/>
            <person name="Daum C."/>
            <person name="Yoshinaga Y."/>
            <person name="Ng V."/>
            <person name="Grigoriev I.V."/>
            <person name="Munk R."/>
            <person name="Nuraida L."/>
            <person name="Wijaya C.H."/>
            <person name="Morales P.-C."/>
            <person name="Keasling J.D."/>
        </authorList>
    </citation>
    <scope>NUCLEOTIDE SEQUENCE [LARGE SCALE GENOMIC DNA]</scope>
    <source>
        <strain evidence="1 2">FGSC 2613</strain>
    </source>
</reference>
<protein>
    <submittedName>
        <fullName evidence="1">Uncharacterized protein</fullName>
    </submittedName>
</protein>
<comment type="caution">
    <text evidence="1">The sequence shown here is derived from an EMBL/GenBank/DDBJ whole genome shotgun (WGS) entry which is preliminary data.</text>
</comment>
<name>A0ABR3CXU6_NEUIN</name>
<evidence type="ECO:0000313" key="1">
    <source>
        <dbReference type="EMBL" id="KAL0465260.1"/>
    </source>
</evidence>
<gene>
    <name evidence="1" type="ORF">QR685DRAFT_453548</name>
</gene>
<proteinExistence type="predicted"/>